<sequence>MYLYNHILKERVDMGRGAHYNHKKKGHESETPAYGKPAEAKMNEHAEYSIGTVASEGDRPVVIESVKD</sequence>
<dbReference type="AlphaFoldDB" id="A0A7X2V388"/>
<dbReference type="Proteomes" id="UP000434639">
    <property type="component" value="Unassembled WGS sequence"/>
</dbReference>
<organism evidence="2 3">
    <name type="scientific">Metabacillus mangrovi</name>
    <dbReference type="NCBI Taxonomy" id="1491830"/>
    <lineage>
        <taxon>Bacteria</taxon>
        <taxon>Bacillati</taxon>
        <taxon>Bacillota</taxon>
        <taxon>Bacilli</taxon>
        <taxon>Bacillales</taxon>
        <taxon>Bacillaceae</taxon>
        <taxon>Metabacillus</taxon>
    </lineage>
</organism>
<evidence type="ECO:0000313" key="2">
    <source>
        <dbReference type="EMBL" id="MTH52125.1"/>
    </source>
</evidence>
<dbReference type="EMBL" id="WMIB01000001">
    <property type="protein sequence ID" value="MTH52125.1"/>
    <property type="molecule type" value="Genomic_DNA"/>
</dbReference>
<name>A0A7X2V388_9BACI</name>
<keyword evidence="3" id="KW-1185">Reference proteome</keyword>
<comment type="caution">
    <text evidence="2">The sequence shown here is derived from an EMBL/GenBank/DDBJ whole genome shotgun (WGS) entry which is preliminary data.</text>
</comment>
<evidence type="ECO:0000313" key="3">
    <source>
        <dbReference type="Proteomes" id="UP000434639"/>
    </source>
</evidence>
<accession>A0A7X2V388</accession>
<feature type="region of interest" description="Disordered" evidence="1">
    <location>
        <begin position="15"/>
        <end position="35"/>
    </location>
</feature>
<protein>
    <submittedName>
        <fullName evidence="2">Uncharacterized protein</fullName>
    </submittedName>
</protein>
<evidence type="ECO:0000256" key="1">
    <source>
        <dbReference type="SAM" id="MobiDB-lite"/>
    </source>
</evidence>
<proteinExistence type="predicted"/>
<dbReference type="RefSeq" id="WP_155110658.1">
    <property type="nucleotide sequence ID" value="NZ_WMIB01000001.1"/>
</dbReference>
<gene>
    <name evidence="2" type="ORF">GKZ89_01815</name>
</gene>
<reference evidence="2 3" key="1">
    <citation type="journal article" date="2017" name="Int. J. Syst. Evol. Microbiol.">
        <title>Bacillus mangrovi sp. nov., isolated from a sediment sample from a mangrove forest.</title>
        <authorList>
            <person name="Gupta V."/>
            <person name="Singh P.K."/>
            <person name="Korpole S."/>
            <person name="Tanuku N.R.S."/>
            <person name="Pinnaka A.K."/>
        </authorList>
    </citation>
    <scope>NUCLEOTIDE SEQUENCE [LARGE SCALE GENOMIC DNA]</scope>
    <source>
        <strain evidence="2 3">KCTC 33872</strain>
    </source>
</reference>